<accession>A0A084WCR5</accession>
<evidence type="ECO:0000313" key="3">
    <source>
        <dbReference type="Proteomes" id="UP000030765"/>
    </source>
</evidence>
<dbReference type="Proteomes" id="UP000030765">
    <property type="component" value="Unassembled WGS sequence"/>
</dbReference>
<proteinExistence type="predicted"/>
<name>A0A084WCR5_ANOSI</name>
<dbReference type="AlphaFoldDB" id="A0A084WCR5"/>
<dbReference type="EnsemblMetazoa" id="ASIC016125-RA">
    <property type="protein sequence ID" value="ASIC016125-PA"/>
    <property type="gene ID" value="ASIC016125"/>
</dbReference>
<protein>
    <submittedName>
        <fullName evidence="1 2">Uncharacterized protein</fullName>
    </submittedName>
</protein>
<sequence length="81" mass="8827">MGNGRLPRVRSVAHVSRKCAPDRVMIAKNYRPSDGLAGPVEATVAPFAWPARTQLCQESGCSTSRAEHVFSFSCCCSRRSN</sequence>
<reference evidence="2" key="2">
    <citation type="submission" date="2020-05" db="UniProtKB">
        <authorList>
            <consortium name="EnsemblMetazoa"/>
        </authorList>
    </citation>
    <scope>IDENTIFICATION</scope>
</reference>
<evidence type="ECO:0000313" key="1">
    <source>
        <dbReference type="EMBL" id="KFB48009.1"/>
    </source>
</evidence>
<evidence type="ECO:0000313" key="2">
    <source>
        <dbReference type="EnsemblMetazoa" id="ASIC016125-PA"/>
    </source>
</evidence>
<organism evidence="1">
    <name type="scientific">Anopheles sinensis</name>
    <name type="common">Mosquito</name>
    <dbReference type="NCBI Taxonomy" id="74873"/>
    <lineage>
        <taxon>Eukaryota</taxon>
        <taxon>Metazoa</taxon>
        <taxon>Ecdysozoa</taxon>
        <taxon>Arthropoda</taxon>
        <taxon>Hexapoda</taxon>
        <taxon>Insecta</taxon>
        <taxon>Pterygota</taxon>
        <taxon>Neoptera</taxon>
        <taxon>Endopterygota</taxon>
        <taxon>Diptera</taxon>
        <taxon>Nematocera</taxon>
        <taxon>Culicoidea</taxon>
        <taxon>Culicidae</taxon>
        <taxon>Anophelinae</taxon>
        <taxon>Anopheles</taxon>
    </lineage>
</organism>
<reference evidence="1 3" key="1">
    <citation type="journal article" date="2014" name="BMC Genomics">
        <title>Genome sequence of Anopheles sinensis provides insight into genetics basis of mosquito competence for malaria parasites.</title>
        <authorList>
            <person name="Zhou D."/>
            <person name="Zhang D."/>
            <person name="Ding G."/>
            <person name="Shi L."/>
            <person name="Hou Q."/>
            <person name="Ye Y."/>
            <person name="Xu Y."/>
            <person name="Zhou H."/>
            <person name="Xiong C."/>
            <person name="Li S."/>
            <person name="Yu J."/>
            <person name="Hong S."/>
            <person name="Yu X."/>
            <person name="Zou P."/>
            <person name="Chen C."/>
            <person name="Chang X."/>
            <person name="Wang W."/>
            <person name="Lv Y."/>
            <person name="Sun Y."/>
            <person name="Ma L."/>
            <person name="Shen B."/>
            <person name="Zhu C."/>
        </authorList>
    </citation>
    <scope>NUCLEOTIDE SEQUENCE [LARGE SCALE GENOMIC DNA]</scope>
</reference>
<dbReference type="VEuPathDB" id="VectorBase:ASIC016125"/>
<dbReference type="EMBL" id="KE525337">
    <property type="protein sequence ID" value="KFB48009.1"/>
    <property type="molecule type" value="Genomic_DNA"/>
</dbReference>
<keyword evidence="3" id="KW-1185">Reference proteome</keyword>
<gene>
    <name evidence="1" type="ORF">ZHAS_00016125</name>
</gene>
<dbReference type="EMBL" id="ATLV01022850">
    <property type="status" value="NOT_ANNOTATED_CDS"/>
    <property type="molecule type" value="Genomic_DNA"/>
</dbReference>